<evidence type="ECO:0000256" key="1">
    <source>
        <dbReference type="ARBA" id="ARBA00004196"/>
    </source>
</evidence>
<accession>A0A2S9J003</accession>
<feature type="domain" description="Thioredoxin" evidence="5">
    <location>
        <begin position="408"/>
        <end position="559"/>
    </location>
</feature>
<reference evidence="6 7" key="1">
    <citation type="submission" date="2018-02" db="EMBL/GenBank/DDBJ databases">
        <title>The draft genome of Sphingobacterium sp. 5JN-11.</title>
        <authorList>
            <person name="Liu L."/>
            <person name="Li L."/>
            <person name="Liang L."/>
            <person name="Zhang X."/>
            <person name="Wang T."/>
        </authorList>
    </citation>
    <scope>NUCLEOTIDE SEQUENCE [LARGE SCALE GENOMIC DNA]</scope>
    <source>
        <strain evidence="6 7">5JN-11</strain>
    </source>
</reference>
<dbReference type="CDD" id="cd02966">
    <property type="entry name" value="TlpA_like_family"/>
    <property type="match status" value="1"/>
</dbReference>
<dbReference type="GO" id="GO:0030313">
    <property type="term" value="C:cell envelope"/>
    <property type="evidence" value="ECO:0007669"/>
    <property type="project" value="UniProtKB-SubCell"/>
</dbReference>
<gene>
    <name evidence="6" type="ORF">C5745_16940</name>
</gene>
<proteinExistence type="predicted"/>
<dbReference type="PANTHER" id="PTHR42852">
    <property type="entry name" value="THIOL:DISULFIDE INTERCHANGE PROTEIN DSBE"/>
    <property type="match status" value="1"/>
</dbReference>
<keyword evidence="2" id="KW-0201">Cytochrome c-type biogenesis</keyword>
<organism evidence="6 7">
    <name type="scientific">Sphingobacterium haloxyli</name>
    <dbReference type="NCBI Taxonomy" id="2100533"/>
    <lineage>
        <taxon>Bacteria</taxon>
        <taxon>Pseudomonadati</taxon>
        <taxon>Bacteroidota</taxon>
        <taxon>Sphingobacteriia</taxon>
        <taxon>Sphingobacteriales</taxon>
        <taxon>Sphingobacteriaceae</taxon>
        <taxon>Sphingobacterium</taxon>
    </lineage>
</organism>
<dbReference type="Pfam" id="PF13905">
    <property type="entry name" value="Thioredoxin_8"/>
    <property type="match status" value="1"/>
</dbReference>
<protein>
    <recommendedName>
        <fullName evidence="5">Thioredoxin domain-containing protein</fullName>
    </recommendedName>
</protein>
<dbReference type="Gene3D" id="3.40.30.10">
    <property type="entry name" value="Glutaredoxin"/>
    <property type="match status" value="1"/>
</dbReference>
<evidence type="ECO:0000256" key="4">
    <source>
        <dbReference type="ARBA" id="ARBA00023284"/>
    </source>
</evidence>
<dbReference type="AlphaFoldDB" id="A0A2S9J003"/>
<keyword evidence="7" id="KW-1185">Reference proteome</keyword>
<dbReference type="PROSITE" id="PS51352">
    <property type="entry name" value="THIOREDOXIN_2"/>
    <property type="match status" value="1"/>
</dbReference>
<dbReference type="InterPro" id="IPR050553">
    <property type="entry name" value="Thioredoxin_ResA/DsbE_sf"/>
</dbReference>
<evidence type="ECO:0000313" key="7">
    <source>
        <dbReference type="Proteomes" id="UP000239711"/>
    </source>
</evidence>
<dbReference type="GO" id="GO:0017004">
    <property type="term" value="P:cytochrome complex assembly"/>
    <property type="evidence" value="ECO:0007669"/>
    <property type="project" value="UniProtKB-KW"/>
</dbReference>
<dbReference type="EMBL" id="PVBQ01000017">
    <property type="protein sequence ID" value="PRD46109.1"/>
    <property type="molecule type" value="Genomic_DNA"/>
</dbReference>
<comment type="caution">
    <text evidence="6">The sequence shown here is derived from an EMBL/GenBank/DDBJ whole genome shotgun (WGS) entry which is preliminary data.</text>
</comment>
<comment type="subcellular location">
    <subcellularLocation>
        <location evidence="1">Cell envelope</location>
    </subcellularLocation>
</comment>
<keyword evidence="3" id="KW-1015">Disulfide bond</keyword>
<evidence type="ECO:0000259" key="5">
    <source>
        <dbReference type="PROSITE" id="PS51352"/>
    </source>
</evidence>
<dbReference type="InterPro" id="IPR013766">
    <property type="entry name" value="Thioredoxin_domain"/>
</dbReference>
<dbReference type="InterPro" id="IPR012336">
    <property type="entry name" value="Thioredoxin-like_fold"/>
</dbReference>
<dbReference type="SUPFAM" id="SSF52833">
    <property type="entry name" value="Thioredoxin-like"/>
    <property type="match status" value="1"/>
</dbReference>
<dbReference type="InterPro" id="IPR036249">
    <property type="entry name" value="Thioredoxin-like_sf"/>
</dbReference>
<dbReference type="PANTHER" id="PTHR42852:SF6">
    <property type="entry name" value="THIOL:DISULFIDE INTERCHANGE PROTEIN DSBE"/>
    <property type="match status" value="1"/>
</dbReference>
<name>A0A2S9J003_9SPHI</name>
<evidence type="ECO:0000256" key="3">
    <source>
        <dbReference type="ARBA" id="ARBA00023157"/>
    </source>
</evidence>
<sequence length="565" mass="66209">MSDFLNPLNDIVLIRTEFWKIKINPMTKILNVFVAVIFTTALFGQTSEGSQRIKHSNEQREKEALKWVHTELMKAQNSAVLASYTSKDFFRKDSVRIVGYIKGYDIGLGFSSGMIYHSNLFTREDLPVTARIYENGTFEFSYEALYPEISSIIFDDQAFEFYIEPGHTLGLLLDWEDFLQKDHHGKNIYTRHPMQYLGDLGKFNERLFAIDSRRPDYKELLDRQKKMAPTKFKSTWLNQWKTESILLDSVLLAYKAEAKLSSLIKAQLDMVYASYFFEYARDRDYYSKQDTANQVLKMPLPDDYYDFVTAIDFNNQAYLASYDFSVFINHYESANPFRVRPSFTDSTLTQPEGLTKRGLINDIALGRHMAVMLNQLPDLGKKLIENQHIDHSIVANGIKNYADYLEIRRAGYELPDTDAAQVFKNISDEYKGKVLIVDFWAEWCAPCRSRIETHYMDREQYADHPDFAFLFVTDESTSEQFYEEYTVKQKMVNSYRVSNDDYLALRELFRFNGIPHYILVGAEGKILDDNYSMRNWKSDFVKRFPDKFKREDFLDNISAQELRQN</sequence>
<keyword evidence="4" id="KW-0676">Redox-active center</keyword>
<evidence type="ECO:0000313" key="6">
    <source>
        <dbReference type="EMBL" id="PRD46109.1"/>
    </source>
</evidence>
<evidence type="ECO:0000256" key="2">
    <source>
        <dbReference type="ARBA" id="ARBA00022748"/>
    </source>
</evidence>
<dbReference type="Proteomes" id="UP000239711">
    <property type="component" value="Unassembled WGS sequence"/>
</dbReference>